<dbReference type="Pfam" id="PF08241">
    <property type="entry name" value="Methyltransf_11"/>
    <property type="match status" value="1"/>
</dbReference>
<dbReference type="STRING" id="743525.TSC_c02450"/>
<dbReference type="InterPro" id="IPR050508">
    <property type="entry name" value="Methyltransf_Superfamily"/>
</dbReference>
<protein>
    <submittedName>
        <fullName evidence="2">Methyltransferase</fullName>
    </submittedName>
</protein>
<dbReference type="AlphaFoldDB" id="E8PKB3"/>
<keyword evidence="2" id="KW-0808">Transferase</keyword>
<gene>
    <name evidence="2" type="ordered locus">TSC_c02450</name>
</gene>
<evidence type="ECO:0000259" key="1">
    <source>
        <dbReference type="Pfam" id="PF08241"/>
    </source>
</evidence>
<dbReference type="KEGG" id="tsc:TSC_c02450"/>
<dbReference type="SUPFAM" id="SSF53335">
    <property type="entry name" value="S-adenosyl-L-methionine-dependent methyltransferases"/>
    <property type="match status" value="1"/>
</dbReference>
<dbReference type="Proteomes" id="UP000008087">
    <property type="component" value="Chromosome"/>
</dbReference>
<evidence type="ECO:0000313" key="2">
    <source>
        <dbReference type="EMBL" id="ADW20885.1"/>
    </source>
</evidence>
<dbReference type="CDD" id="cd02440">
    <property type="entry name" value="AdoMet_MTases"/>
    <property type="match status" value="1"/>
</dbReference>
<dbReference type="eggNOG" id="COG2226">
    <property type="taxonomic scope" value="Bacteria"/>
</dbReference>
<name>E8PKB3_THESS</name>
<feature type="domain" description="Methyltransferase type 11" evidence="1">
    <location>
        <begin position="48"/>
        <end position="142"/>
    </location>
</feature>
<dbReference type="HOGENOM" id="CLU_089571_0_0_0"/>
<organism evidence="2 3">
    <name type="scientific">Thermus scotoductus (strain ATCC 700910 / SA-01)</name>
    <dbReference type="NCBI Taxonomy" id="743525"/>
    <lineage>
        <taxon>Bacteria</taxon>
        <taxon>Thermotogati</taxon>
        <taxon>Deinococcota</taxon>
        <taxon>Deinococci</taxon>
        <taxon>Thermales</taxon>
        <taxon>Thermaceae</taxon>
        <taxon>Thermus</taxon>
    </lineage>
</organism>
<reference evidence="3" key="1">
    <citation type="submission" date="2010-03" db="EMBL/GenBank/DDBJ databases">
        <title>The genome sequence of Thermus scotoductus SA-01.</title>
        <authorList>
            <person name="Gounder K."/>
            <person name="Liesegang H."/>
            <person name="Brzuszkiewicz E."/>
            <person name="Wollherr A."/>
            <person name="Daniel R."/>
            <person name="Gottschalk G."/>
            <person name="van Heerden E."/>
            <person name="Litthauer D."/>
        </authorList>
    </citation>
    <scope>NUCLEOTIDE SEQUENCE [LARGE SCALE GENOMIC DNA]</scope>
    <source>
        <strain evidence="3">ATCC 700910 / SA-01</strain>
    </source>
</reference>
<dbReference type="GO" id="GO:0008757">
    <property type="term" value="F:S-adenosylmethionine-dependent methyltransferase activity"/>
    <property type="evidence" value="ECO:0007669"/>
    <property type="project" value="InterPro"/>
</dbReference>
<dbReference type="InterPro" id="IPR029063">
    <property type="entry name" value="SAM-dependent_MTases_sf"/>
</dbReference>
<evidence type="ECO:0000313" key="3">
    <source>
        <dbReference type="Proteomes" id="UP000008087"/>
    </source>
</evidence>
<dbReference type="Gene3D" id="1.10.8.900">
    <property type="match status" value="1"/>
</dbReference>
<reference evidence="2 3" key="2">
    <citation type="journal article" date="2011" name="BMC Genomics">
        <title>Sequence of the hyperplastic genome of the naturally competent Thermus scotoductus SA-01.</title>
        <authorList>
            <person name="Gounder K."/>
            <person name="Brzuszkiewicz E."/>
            <person name="Liesegang H."/>
            <person name="Wollherr A."/>
            <person name="Daniel R."/>
            <person name="Gottschalk G."/>
            <person name="Reva O."/>
            <person name="Kumwenda B."/>
            <person name="Srivastava M."/>
            <person name="Bricio C."/>
            <person name="Berenguer J."/>
            <person name="van Heerden E."/>
            <person name="Litthauer D."/>
        </authorList>
    </citation>
    <scope>NUCLEOTIDE SEQUENCE [LARGE SCALE GENOMIC DNA]</scope>
    <source>
        <strain evidence="3">ATCC 700910 / SA-01</strain>
    </source>
</reference>
<dbReference type="InterPro" id="IPR013216">
    <property type="entry name" value="Methyltransf_11"/>
</dbReference>
<dbReference type="GO" id="GO:0032259">
    <property type="term" value="P:methylation"/>
    <property type="evidence" value="ECO:0007669"/>
    <property type="project" value="UniProtKB-KW"/>
</dbReference>
<keyword evidence="2" id="KW-0489">Methyltransferase</keyword>
<accession>E8PKB3</accession>
<dbReference type="Gene3D" id="3.40.50.150">
    <property type="entry name" value="Vaccinia Virus protein VP39"/>
    <property type="match status" value="1"/>
</dbReference>
<dbReference type="PANTHER" id="PTHR42912">
    <property type="entry name" value="METHYLTRANSFERASE"/>
    <property type="match status" value="1"/>
</dbReference>
<sequence length="267" mass="30529">MKRRMPRASVRMAYAYDRLRAYPPEVAGRIATAIGNALGVRGEEAVLLELGVGTGRIALPLIARGYRYLALDKDPGMLEVFRQKAAGVMRKVRLIEADARAIPLPDESVHGVIVVHLWHLLPDWPKALAEALRVLKPGGVLLEGWDEMEAEEERLIQDRWRFLVEAEGVGVVRGLHRKRLEEVEEALKRLGLRPKTKQVVQWREERTLRQALEALEERLYSFTQLVPEEVHERIMPGLWAWAQGEFGDLDRSFTLERSFTLRATRMA</sequence>
<dbReference type="EMBL" id="CP001962">
    <property type="protein sequence ID" value="ADW20885.1"/>
    <property type="molecule type" value="Genomic_DNA"/>
</dbReference>
<proteinExistence type="predicted"/>